<evidence type="ECO:0000313" key="6">
    <source>
        <dbReference type="EMBL" id="RWU13429.1"/>
    </source>
</evidence>
<reference evidence="6 7" key="1">
    <citation type="submission" date="2019-01" db="EMBL/GenBank/DDBJ databases">
        <title>Anoxybacillus flavithermus in powdered infant formula.</title>
        <authorList>
            <person name="Rhee M.S."/>
            <person name="Choi I.-G."/>
            <person name="Cho T.J."/>
            <person name="Park B."/>
        </authorList>
    </citation>
    <scope>NUCLEOTIDE SEQUENCE [LARGE SCALE GENOMIC DNA]</scope>
    <source>
        <strain evidence="6 7">FHS-PPAM212</strain>
    </source>
</reference>
<evidence type="ECO:0000259" key="5">
    <source>
        <dbReference type="Pfam" id="PF04545"/>
    </source>
</evidence>
<dbReference type="SUPFAM" id="SSF88659">
    <property type="entry name" value="Sigma3 and sigma4 domains of RNA polymerase sigma factors"/>
    <property type="match status" value="1"/>
</dbReference>
<dbReference type="Proteomes" id="UP000286434">
    <property type="component" value="Unassembled WGS sequence"/>
</dbReference>
<gene>
    <name evidence="6" type="ORF">EA138_07505</name>
</gene>
<organism evidence="6 7">
    <name type="scientific">Anoxybacillus flavithermus</name>
    <dbReference type="NCBI Taxonomy" id="33934"/>
    <lineage>
        <taxon>Bacteria</taxon>
        <taxon>Bacillati</taxon>
        <taxon>Bacillota</taxon>
        <taxon>Bacilli</taxon>
        <taxon>Bacillales</taxon>
        <taxon>Anoxybacillaceae</taxon>
        <taxon>Anoxybacillus</taxon>
    </lineage>
</organism>
<proteinExistence type="predicted"/>
<dbReference type="InterPro" id="IPR014284">
    <property type="entry name" value="RNA_pol_sigma-70_dom"/>
</dbReference>
<evidence type="ECO:0000256" key="2">
    <source>
        <dbReference type="ARBA" id="ARBA00023082"/>
    </source>
</evidence>
<dbReference type="PANTHER" id="PTHR30385:SF7">
    <property type="entry name" value="RNA POLYMERASE SIGMA FACTOR FLIA"/>
    <property type="match status" value="1"/>
</dbReference>
<dbReference type="CDD" id="cd06171">
    <property type="entry name" value="Sigma70_r4"/>
    <property type="match status" value="1"/>
</dbReference>
<keyword evidence="1" id="KW-0805">Transcription regulation</keyword>
<dbReference type="NCBIfam" id="TIGR02937">
    <property type="entry name" value="sigma70-ECF"/>
    <property type="match status" value="1"/>
</dbReference>
<keyword evidence="2" id="KW-0731">Sigma factor</keyword>
<dbReference type="GO" id="GO:0003677">
    <property type="term" value="F:DNA binding"/>
    <property type="evidence" value="ECO:0007669"/>
    <property type="project" value="UniProtKB-KW"/>
</dbReference>
<dbReference type="GO" id="GO:0016987">
    <property type="term" value="F:sigma factor activity"/>
    <property type="evidence" value="ECO:0007669"/>
    <property type="project" value="UniProtKB-KW"/>
</dbReference>
<dbReference type="InterPro" id="IPR007630">
    <property type="entry name" value="RNA_pol_sigma70_r4"/>
</dbReference>
<dbReference type="AlphaFoldDB" id="A0AAX1ZZP5"/>
<dbReference type="PANTHER" id="PTHR30385">
    <property type="entry name" value="SIGMA FACTOR F FLAGELLAR"/>
    <property type="match status" value="1"/>
</dbReference>
<comment type="caution">
    <text evidence="6">The sequence shown here is derived from an EMBL/GenBank/DDBJ whole genome shotgun (WGS) entry which is preliminary data.</text>
</comment>
<dbReference type="Gene3D" id="1.20.140.160">
    <property type="match status" value="1"/>
</dbReference>
<evidence type="ECO:0000256" key="3">
    <source>
        <dbReference type="ARBA" id="ARBA00023125"/>
    </source>
</evidence>
<feature type="domain" description="RNA polymerase sigma-70 region 4" evidence="5">
    <location>
        <begin position="153"/>
        <end position="202"/>
    </location>
</feature>
<accession>A0AAX1ZZP5</accession>
<dbReference type="EMBL" id="SBBW01000023">
    <property type="protein sequence ID" value="RWU13429.1"/>
    <property type="molecule type" value="Genomic_DNA"/>
</dbReference>
<evidence type="ECO:0000256" key="1">
    <source>
        <dbReference type="ARBA" id="ARBA00023015"/>
    </source>
</evidence>
<sequence length="206" mass="25172">MLSKEVNNSEIRCEVERLKERLPIILENPIIKEFLKDSDHREVFYKTLEDPSVNNVQMLDEKFKKFYRYNRIIRYLMGFIRRYPIDYDKKVKLRSSRYQLIIDKPINNGRDDSRVSMREMIVDKRELPLDFLLTKEYERQGIFYIKNEVLSNALQSLNPNQRKILYLYYERGFNNKEIARILGQTEQNISYWHKKTLKQLREKLIH</sequence>
<evidence type="ECO:0000256" key="4">
    <source>
        <dbReference type="ARBA" id="ARBA00023163"/>
    </source>
</evidence>
<protein>
    <submittedName>
        <fullName evidence="6">Sigma-70 family RNA polymerase sigma factor</fullName>
    </submittedName>
</protein>
<evidence type="ECO:0000313" key="7">
    <source>
        <dbReference type="Proteomes" id="UP000286434"/>
    </source>
</evidence>
<name>A0AAX1ZZP5_9BACL</name>
<dbReference type="InterPro" id="IPR013324">
    <property type="entry name" value="RNA_pol_sigma_r3/r4-like"/>
</dbReference>
<dbReference type="Pfam" id="PF04545">
    <property type="entry name" value="Sigma70_r4"/>
    <property type="match status" value="1"/>
</dbReference>
<dbReference type="GO" id="GO:0006352">
    <property type="term" value="P:DNA-templated transcription initiation"/>
    <property type="evidence" value="ECO:0007669"/>
    <property type="project" value="InterPro"/>
</dbReference>
<keyword evidence="4" id="KW-0804">Transcription</keyword>
<keyword evidence="3" id="KW-0238">DNA-binding</keyword>
<dbReference type="RefSeq" id="WP_004888794.1">
    <property type="nucleotide sequence ID" value="NZ_JABJUS010000025.1"/>
</dbReference>